<dbReference type="PANTHER" id="PTHR43798:SF33">
    <property type="entry name" value="HYDROLASE, PUTATIVE (AFU_ORTHOLOGUE AFUA_2G14860)-RELATED"/>
    <property type="match status" value="1"/>
</dbReference>
<dbReference type="GO" id="GO:0016020">
    <property type="term" value="C:membrane"/>
    <property type="evidence" value="ECO:0007669"/>
    <property type="project" value="TreeGrafter"/>
</dbReference>
<comment type="caution">
    <text evidence="2">The sequence shown here is derived from an EMBL/GenBank/DDBJ whole genome shotgun (WGS) entry which is preliminary data.</text>
</comment>
<proteinExistence type="predicted"/>
<dbReference type="EMBL" id="JACRUO010000001">
    <property type="protein sequence ID" value="MBD3689433.1"/>
    <property type="molecule type" value="Genomic_DNA"/>
</dbReference>
<dbReference type="Gene3D" id="3.40.50.1820">
    <property type="entry name" value="alpha/beta hydrolase"/>
    <property type="match status" value="1"/>
</dbReference>
<accession>A0A8I0GDA0</accession>
<name>A0A8I0GDA0_9ACTO</name>
<keyword evidence="3" id="KW-1185">Reference proteome</keyword>
<dbReference type="AlphaFoldDB" id="A0A8I0GDA0"/>
<sequence>MSRPRVVAIGGLAVRGGAWSDVCARARAAGWGEVEVCDLADLVGRDVDVEAIAGEVAQRLDPAHPAVLVGHSLGGLVAEACARHYPERVAGLVLADATIASATEPALPRPLRVLAHTRAAEIAWRLVEAGALLYGQDTITRREEWDRYVRRERARADLRITVACHRWAHAVAAMRRAATPPPDGPTDAGSPTLACPTHVIVAEAGGRPGRWSAQQHRGLIELRRSSTAPVTGERHFRTPHLLMRKSPEIIVAALARVTGTR</sequence>
<protein>
    <submittedName>
        <fullName evidence="2">Alpha/beta hydrolase</fullName>
    </submittedName>
</protein>
<reference evidence="2 3" key="1">
    <citation type="submission" date="2020-08" db="EMBL/GenBank/DDBJ databases">
        <title>Winkia gen. nov., sp. nov., isolated from faeces of the Anser albifrons in China.</title>
        <authorList>
            <person name="Liu Q."/>
        </authorList>
    </citation>
    <scope>NUCLEOTIDE SEQUENCE [LARGE SCALE GENOMIC DNA]</scope>
    <source>
        <strain evidence="2 3">C62</strain>
    </source>
</reference>
<evidence type="ECO:0000259" key="1">
    <source>
        <dbReference type="Pfam" id="PF12697"/>
    </source>
</evidence>
<evidence type="ECO:0000313" key="3">
    <source>
        <dbReference type="Proteomes" id="UP000627538"/>
    </source>
</evidence>
<dbReference type="InterPro" id="IPR029058">
    <property type="entry name" value="AB_hydrolase_fold"/>
</dbReference>
<dbReference type="GO" id="GO:0016787">
    <property type="term" value="F:hydrolase activity"/>
    <property type="evidence" value="ECO:0007669"/>
    <property type="project" value="UniProtKB-KW"/>
</dbReference>
<dbReference type="InterPro" id="IPR050266">
    <property type="entry name" value="AB_hydrolase_sf"/>
</dbReference>
<dbReference type="Pfam" id="PF12697">
    <property type="entry name" value="Abhydrolase_6"/>
    <property type="match status" value="1"/>
</dbReference>
<dbReference type="RefSeq" id="WP_191071480.1">
    <property type="nucleotide sequence ID" value="NZ_CP060506.1"/>
</dbReference>
<dbReference type="Proteomes" id="UP000627538">
    <property type="component" value="Unassembled WGS sequence"/>
</dbReference>
<organism evidence="2 3">
    <name type="scientific">Nanchangia anserum</name>
    <dbReference type="NCBI Taxonomy" id="2692125"/>
    <lineage>
        <taxon>Bacteria</taxon>
        <taxon>Bacillati</taxon>
        <taxon>Actinomycetota</taxon>
        <taxon>Actinomycetes</taxon>
        <taxon>Actinomycetales</taxon>
        <taxon>Actinomycetaceae</taxon>
        <taxon>Nanchangia</taxon>
    </lineage>
</organism>
<dbReference type="SUPFAM" id="SSF53474">
    <property type="entry name" value="alpha/beta-Hydrolases"/>
    <property type="match status" value="1"/>
</dbReference>
<evidence type="ECO:0000313" key="2">
    <source>
        <dbReference type="EMBL" id="MBD3689433.1"/>
    </source>
</evidence>
<dbReference type="PANTHER" id="PTHR43798">
    <property type="entry name" value="MONOACYLGLYCEROL LIPASE"/>
    <property type="match status" value="1"/>
</dbReference>
<gene>
    <name evidence="2" type="ORF">H8R10_04205</name>
</gene>
<feature type="domain" description="AB hydrolase-1" evidence="1">
    <location>
        <begin position="32"/>
        <end position="225"/>
    </location>
</feature>
<keyword evidence="2" id="KW-0378">Hydrolase</keyword>
<dbReference type="InterPro" id="IPR000073">
    <property type="entry name" value="AB_hydrolase_1"/>
</dbReference>